<evidence type="ECO:0000256" key="1">
    <source>
        <dbReference type="SAM" id="MobiDB-lite"/>
    </source>
</evidence>
<name>A0A1H5RXD6_NITMU</name>
<gene>
    <name evidence="2" type="ORF">SAMN05216403_101264</name>
</gene>
<accession>A0A1H5RXD6</accession>
<protein>
    <submittedName>
        <fullName evidence="2">Uncharacterized protein</fullName>
    </submittedName>
</protein>
<reference evidence="2 3" key="1">
    <citation type="submission" date="2016-10" db="EMBL/GenBank/DDBJ databases">
        <authorList>
            <person name="de Groot N.N."/>
        </authorList>
    </citation>
    <scope>NUCLEOTIDE SEQUENCE [LARGE SCALE GENOMIC DNA]</scope>
    <source>
        <strain evidence="2 3">Nl13</strain>
    </source>
</reference>
<feature type="region of interest" description="Disordered" evidence="1">
    <location>
        <begin position="1"/>
        <end position="32"/>
    </location>
</feature>
<organism evidence="2 3">
    <name type="scientific">Nitrosospira multiformis (strain ATCC 25196 / NCIMB 11849 / C 71)</name>
    <dbReference type="NCBI Taxonomy" id="323848"/>
    <lineage>
        <taxon>Bacteria</taxon>
        <taxon>Pseudomonadati</taxon>
        <taxon>Pseudomonadota</taxon>
        <taxon>Betaproteobacteria</taxon>
        <taxon>Nitrosomonadales</taxon>
        <taxon>Nitrosomonadaceae</taxon>
        <taxon>Nitrosospira</taxon>
    </lineage>
</organism>
<dbReference type="Proteomes" id="UP000236751">
    <property type="component" value="Unassembled WGS sequence"/>
</dbReference>
<evidence type="ECO:0000313" key="2">
    <source>
        <dbReference type="EMBL" id="SEF43002.1"/>
    </source>
</evidence>
<sequence length="56" mass="6184">MNGNISAAHLPLPPVSNSGRGHDQEEAEDMETLSDLHPFRILADHVARFFAYHVDG</sequence>
<dbReference type="AlphaFoldDB" id="A0A1H5RXD6"/>
<dbReference type="EMBL" id="FNVK01000001">
    <property type="protein sequence ID" value="SEF43002.1"/>
    <property type="molecule type" value="Genomic_DNA"/>
</dbReference>
<evidence type="ECO:0000313" key="3">
    <source>
        <dbReference type="Proteomes" id="UP000236751"/>
    </source>
</evidence>
<proteinExistence type="predicted"/>